<organism evidence="6 7">
    <name type="scientific">Trabulsiella guamensis ATCC 49490</name>
    <dbReference type="NCBI Taxonomy" id="1005994"/>
    <lineage>
        <taxon>Bacteria</taxon>
        <taxon>Pseudomonadati</taxon>
        <taxon>Pseudomonadota</taxon>
        <taxon>Gammaproteobacteria</taxon>
        <taxon>Enterobacterales</taxon>
        <taxon>Enterobacteriaceae</taxon>
        <taxon>Trabulsiella</taxon>
    </lineage>
</organism>
<dbReference type="InterPro" id="IPR036937">
    <property type="entry name" value="Adhesion_dom_fimbrial_sf"/>
</dbReference>
<evidence type="ECO:0000313" key="6">
    <source>
        <dbReference type="EMBL" id="KFC09645.1"/>
    </source>
</evidence>
<evidence type="ECO:0000313" key="7">
    <source>
        <dbReference type="Proteomes" id="UP000028630"/>
    </source>
</evidence>
<dbReference type="PANTHER" id="PTHR33420:SF12">
    <property type="entry name" value="FIMBRIN-LIKE PROTEIN FIMI-RELATED"/>
    <property type="match status" value="1"/>
</dbReference>
<accession>A0A085AHF0</accession>
<dbReference type="SUPFAM" id="SSF49401">
    <property type="entry name" value="Bacterial adhesins"/>
    <property type="match status" value="1"/>
</dbReference>
<dbReference type="EMBL" id="JMTB01000037">
    <property type="protein sequence ID" value="KFC09645.1"/>
    <property type="molecule type" value="Genomic_DNA"/>
</dbReference>
<evidence type="ECO:0000256" key="2">
    <source>
        <dbReference type="ARBA" id="ARBA00006671"/>
    </source>
</evidence>
<evidence type="ECO:0000259" key="5">
    <source>
        <dbReference type="Pfam" id="PF00419"/>
    </source>
</evidence>
<keyword evidence="4" id="KW-0281">Fimbrium</keyword>
<dbReference type="GO" id="GO:0009289">
    <property type="term" value="C:pilus"/>
    <property type="evidence" value="ECO:0007669"/>
    <property type="project" value="UniProtKB-SubCell"/>
</dbReference>
<feature type="domain" description="Fimbrial-type adhesion" evidence="5">
    <location>
        <begin position="15"/>
        <end position="159"/>
    </location>
</feature>
<evidence type="ECO:0000256" key="3">
    <source>
        <dbReference type="ARBA" id="ARBA00022729"/>
    </source>
</evidence>
<comment type="similarity">
    <text evidence="2">Belongs to the fimbrial protein family.</text>
</comment>
<gene>
    <name evidence="6" type="ORF">GTGU_00792</name>
</gene>
<keyword evidence="3" id="KW-0732">Signal</keyword>
<dbReference type="InterPro" id="IPR050263">
    <property type="entry name" value="Bact_Fimbrial_Adh_Pro"/>
</dbReference>
<name>A0A085AHF0_9ENTR</name>
<comment type="subcellular location">
    <subcellularLocation>
        <location evidence="1">Fimbrium</location>
    </subcellularLocation>
</comment>
<evidence type="ECO:0000256" key="1">
    <source>
        <dbReference type="ARBA" id="ARBA00004561"/>
    </source>
</evidence>
<dbReference type="eggNOG" id="COG3539">
    <property type="taxonomic scope" value="Bacteria"/>
</dbReference>
<dbReference type="Pfam" id="PF00419">
    <property type="entry name" value="Fimbrial"/>
    <property type="match status" value="1"/>
</dbReference>
<dbReference type="NCBIfam" id="NF011752">
    <property type="entry name" value="PRK15205.1"/>
    <property type="match status" value="1"/>
</dbReference>
<dbReference type="InterPro" id="IPR000259">
    <property type="entry name" value="Adhesion_dom_fimbrial"/>
</dbReference>
<dbReference type="InterPro" id="IPR008966">
    <property type="entry name" value="Adhesion_dom_sf"/>
</dbReference>
<dbReference type="Proteomes" id="UP000028630">
    <property type="component" value="Unassembled WGS sequence"/>
</dbReference>
<dbReference type="AlphaFoldDB" id="A0A085AHF0"/>
<reference evidence="7" key="1">
    <citation type="submission" date="2014-05" db="EMBL/GenBank/DDBJ databases">
        <title>ATOL: Assembling a taxonomically balanced genome-scale reconstruction of the evolutionary history of the Enterobacteriaceae.</title>
        <authorList>
            <person name="Plunkett G. III"/>
            <person name="Neeno-Eckwall E.C."/>
            <person name="Glasner J.D."/>
            <person name="Perna N.T."/>
        </authorList>
    </citation>
    <scope>NUCLEOTIDE SEQUENCE [LARGE SCALE GENOMIC DNA]</scope>
    <source>
        <strain evidence="7">ATCC 49490</strain>
    </source>
</reference>
<proteinExistence type="inferred from homology"/>
<comment type="caution">
    <text evidence="6">The sequence shown here is derived from an EMBL/GenBank/DDBJ whole genome shotgun (WGS) entry which is preliminary data.</text>
</comment>
<protein>
    <submittedName>
        <fullName evidence="6">SfmA family fimbriae-like adhesin</fullName>
    </submittedName>
</protein>
<keyword evidence="7" id="KW-1185">Reference proteome</keyword>
<dbReference type="PANTHER" id="PTHR33420">
    <property type="entry name" value="FIMBRIAL SUBUNIT ELFA-RELATED"/>
    <property type="match status" value="1"/>
</dbReference>
<sequence>MLSQAKTDIGSPGDIHFSLSIRQGTCELVQSDFSVEMGEVLLARGQNVGDALNSVPFTLGLEHCGDVVTARVTMDGAADADNPDLFALDNGGADGVALKIVDTSGKVQKPKSTDATSHNFAITPAEGAVSLAWTASYVVTHVPVKSGAANALVNFSVEYE</sequence>
<dbReference type="GO" id="GO:0043709">
    <property type="term" value="P:cell adhesion involved in single-species biofilm formation"/>
    <property type="evidence" value="ECO:0007669"/>
    <property type="project" value="TreeGrafter"/>
</dbReference>
<evidence type="ECO:0000256" key="4">
    <source>
        <dbReference type="ARBA" id="ARBA00023263"/>
    </source>
</evidence>
<dbReference type="Gene3D" id="2.60.40.1090">
    <property type="entry name" value="Fimbrial-type adhesion domain"/>
    <property type="match status" value="1"/>
</dbReference>